<dbReference type="AlphaFoldDB" id="A0A7S1W4Y7"/>
<accession>A0A7S1W4Y7</accession>
<feature type="region of interest" description="Disordered" evidence="1">
    <location>
        <begin position="54"/>
        <end position="75"/>
    </location>
</feature>
<sequence>MHPCPSAYRTPSARPMVLSGRRGTAPLVLAAALLAAPFGALAVKLAPRQQPQASSALAAQVTPHGGDADGFGASGDEEIDVHVWADEDQADEDGEGAVEARFGRQSSQGSVRLQGPGGKCLNFIHIPKTAGVSISDIGEKIGKSWGVRNDDMRCYSESTCMPGYPPRCCCCTMPDREVCSRWHVPPSLDTKIAEYYGQCESFCVVRDPVARYRSALVWNHRHQCSRDDLTVDTLNDVKWYPYTGDCHYIPQMAYVGCGPKETRYCKHVLRFESLERDFNGLMADFGIPARLTLHSNAHNCSVELRDDVKEAVRSYYAEDYAELGY</sequence>
<dbReference type="InterPro" id="IPR027417">
    <property type="entry name" value="P-loop_NTPase"/>
</dbReference>
<organism evidence="2">
    <name type="scientific">Alexandrium catenella</name>
    <name type="common">Red tide dinoflagellate</name>
    <name type="synonym">Gonyaulax catenella</name>
    <dbReference type="NCBI Taxonomy" id="2925"/>
    <lineage>
        <taxon>Eukaryota</taxon>
        <taxon>Sar</taxon>
        <taxon>Alveolata</taxon>
        <taxon>Dinophyceae</taxon>
        <taxon>Gonyaulacales</taxon>
        <taxon>Pyrocystaceae</taxon>
        <taxon>Alexandrium</taxon>
    </lineage>
</organism>
<proteinExistence type="predicted"/>
<name>A0A7S1W4Y7_ALECA</name>
<dbReference type="Gene3D" id="3.40.50.300">
    <property type="entry name" value="P-loop containing nucleotide triphosphate hydrolases"/>
    <property type="match status" value="1"/>
</dbReference>
<reference evidence="2" key="1">
    <citation type="submission" date="2021-01" db="EMBL/GenBank/DDBJ databases">
        <authorList>
            <person name="Corre E."/>
            <person name="Pelletier E."/>
            <person name="Niang G."/>
            <person name="Scheremetjew M."/>
            <person name="Finn R."/>
            <person name="Kale V."/>
            <person name="Holt S."/>
            <person name="Cochrane G."/>
            <person name="Meng A."/>
            <person name="Brown T."/>
            <person name="Cohen L."/>
        </authorList>
    </citation>
    <scope>NUCLEOTIDE SEQUENCE</scope>
    <source>
        <strain evidence="2">OF101</strain>
    </source>
</reference>
<evidence type="ECO:0008006" key="3">
    <source>
        <dbReference type="Google" id="ProtNLM"/>
    </source>
</evidence>
<evidence type="ECO:0000256" key="1">
    <source>
        <dbReference type="SAM" id="MobiDB-lite"/>
    </source>
</evidence>
<evidence type="ECO:0000313" key="2">
    <source>
        <dbReference type="EMBL" id="CAD9149262.1"/>
    </source>
</evidence>
<gene>
    <name evidence="2" type="ORF">ACAT0790_LOCUS30958</name>
</gene>
<protein>
    <recommendedName>
        <fullName evidence="3">Sulfotransferase</fullName>
    </recommendedName>
</protein>
<dbReference type="EMBL" id="HBGE01051261">
    <property type="protein sequence ID" value="CAD9149262.1"/>
    <property type="molecule type" value="Transcribed_RNA"/>
</dbReference>